<dbReference type="InterPro" id="IPR036271">
    <property type="entry name" value="Tet_transcr_reg_TetR-rel_C_sf"/>
</dbReference>
<dbReference type="InterPro" id="IPR011075">
    <property type="entry name" value="TetR_C"/>
</dbReference>
<dbReference type="PRINTS" id="PR00455">
    <property type="entry name" value="HTHTETR"/>
</dbReference>
<dbReference type="PANTHER" id="PTHR47506">
    <property type="entry name" value="TRANSCRIPTIONAL REGULATORY PROTEIN"/>
    <property type="match status" value="1"/>
</dbReference>
<keyword evidence="1" id="KW-0805">Transcription regulation</keyword>
<dbReference type="Proteomes" id="UP001168552">
    <property type="component" value="Unassembled WGS sequence"/>
</dbReference>
<keyword evidence="3" id="KW-0804">Transcription</keyword>
<protein>
    <submittedName>
        <fullName evidence="6">TetR/AcrR family transcriptional regulator</fullName>
    </submittedName>
</protein>
<dbReference type="RefSeq" id="WP_320005005.1">
    <property type="nucleotide sequence ID" value="NZ_JAUHJS010000007.1"/>
</dbReference>
<dbReference type="Pfam" id="PF16925">
    <property type="entry name" value="TetR_C_13"/>
    <property type="match status" value="1"/>
</dbReference>
<dbReference type="PROSITE" id="PS50977">
    <property type="entry name" value="HTH_TETR_2"/>
    <property type="match status" value="1"/>
</dbReference>
<sequence length="187" mass="21196">MDTRSQILQIAERLIKTKGYTAFSYHDIAQELGVKNAAIHYHFTNKELLGIAVVERAIQQWDAYRTRLSKEPVLIQLLEFINLYKANQQERQVCLIGAIATQVTGLPPTMGMRLQVLAESIHTYLSHVLEEGKQKEIFSFETSPSQKAFLIISNLAAGLQLARVMGPQVFQEIKSGILKELSVYNYE</sequence>
<evidence type="ECO:0000259" key="5">
    <source>
        <dbReference type="PROSITE" id="PS50977"/>
    </source>
</evidence>
<dbReference type="InterPro" id="IPR009057">
    <property type="entry name" value="Homeodomain-like_sf"/>
</dbReference>
<comment type="caution">
    <text evidence="6">The sequence shown here is derived from an EMBL/GenBank/DDBJ whole genome shotgun (WGS) entry which is preliminary data.</text>
</comment>
<evidence type="ECO:0000256" key="1">
    <source>
        <dbReference type="ARBA" id="ARBA00023015"/>
    </source>
</evidence>
<dbReference type="SUPFAM" id="SSF48498">
    <property type="entry name" value="Tetracyclin repressor-like, C-terminal domain"/>
    <property type="match status" value="1"/>
</dbReference>
<evidence type="ECO:0000313" key="6">
    <source>
        <dbReference type="EMBL" id="MDN4166467.1"/>
    </source>
</evidence>
<reference evidence="6" key="1">
    <citation type="submission" date="2023-06" db="EMBL/GenBank/DDBJ databases">
        <title>Cytophagales bacterium Strain LB-30, isolated from soil.</title>
        <authorList>
            <person name="Liu B."/>
        </authorList>
    </citation>
    <scope>NUCLEOTIDE SEQUENCE</scope>
    <source>
        <strain evidence="6">LB-30</strain>
    </source>
</reference>
<evidence type="ECO:0000256" key="2">
    <source>
        <dbReference type="ARBA" id="ARBA00023125"/>
    </source>
</evidence>
<feature type="domain" description="HTH tetR-type" evidence="5">
    <location>
        <begin position="1"/>
        <end position="61"/>
    </location>
</feature>
<dbReference type="EMBL" id="JAUHJS010000007">
    <property type="protein sequence ID" value="MDN4166467.1"/>
    <property type="molecule type" value="Genomic_DNA"/>
</dbReference>
<evidence type="ECO:0000256" key="4">
    <source>
        <dbReference type="PROSITE-ProRule" id="PRU00335"/>
    </source>
</evidence>
<name>A0ABT8F7K7_9BACT</name>
<dbReference type="SUPFAM" id="SSF46689">
    <property type="entry name" value="Homeodomain-like"/>
    <property type="match status" value="1"/>
</dbReference>
<dbReference type="Gene3D" id="1.10.357.10">
    <property type="entry name" value="Tetracycline Repressor, domain 2"/>
    <property type="match status" value="1"/>
</dbReference>
<organism evidence="6 7">
    <name type="scientific">Shiella aurantiaca</name>
    <dbReference type="NCBI Taxonomy" id="3058365"/>
    <lineage>
        <taxon>Bacteria</taxon>
        <taxon>Pseudomonadati</taxon>
        <taxon>Bacteroidota</taxon>
        <taxon>Cytophagia</taxon>
        <taxon>Cytophagales</taxon>
        <taxon>Shiellaceae</taxon>
        <taxon>Shiella</taxon>
    </lineage>
</organism>
<feature type="DNA-binding region" description="H-T-H motif" evidence="4">
    <location>
        <begin position="24"/>
        <end position="43"/>
    </location>
</feature>
<evidence type="ECO:0000313" key="7">
    <source>
        <dbReference type="Proteomes" id="UP001168552"/>
    </source>
</evidence>
<accession>A0ABT8F7K7</accession>
<evidence type="ECO:0000256" key="3">
    <source>
        <dbReference type="ARBA" id="ARBA00023163"/>
    </source>
</evidence>
<gene>
    <name evidence="6" type="ORF">QWY31_13235</name>
</gene>
<keyword evidence="7" id="KW-1185">Reference proteome</keyword>
<dbReference type="PANTHER" id="PTHR47506:SF6">
    <property type="entry name" value="HTH-TYPE TRANSCRIPTIONAL REPRESSOR NEMR"/>
    <property type="match status" value="1"/>
</dbReference>
<dbReference type="Pfam" id="PF00440">
    <property type="entry name" value="TetR_N"/>
    <property type="match status" value="1"/>
</dbReference>
<keyword evidence="2 4" id="KW-0238">DNA-binding</keyword>
<dbReference type="InterPro" id="IPR001647">
    <property type="entry name" value="HTH_TetR"/>
</dbReference>
<proteinExistence type="predicted"/>